<dbReference type="GeneID" id="81438265"/>
<reference evidence="2" key="1">
    <citation type="submission" date="2022-11" db="EMBL/GenBank/DDBJ databases">
        <authorList>
            <person name="Petersen C."/>
        </authorList>
    </citation>
    <scope>NUCLEOTIDE SEQUENCE</scope>
    <source>
        <strain evidence="2">IBT 29864</strain>
    </source>
</reference>
<dbReference type="AlphaFoldDB" id="A0A9W9S2E0"/>
<evidence type="ECO:0000313" key="3">
    <source>
        <dbReference type="Proteomes" id="UP001147782"/>
    </source>
</evidence>
<dbReference type="EMBL" id="JAPZBS010000005">
    <property type="protein sequence ID" value="KAJ5370065.1"/>
    <property type="molecule type" value="Genomic_DNA"/>
</dbReference>
<gene>
    <name evidence="2" type="ORF">N7496_006157</name>
</gene>
<organism evidence="2 3">
    <name type="scientific">Penicillium cataractarum</name>
    <dbReference type="NCBI Taxonomy" id="2100454"/>
    <lineage>
        <taxon>Eukaryota</taxon>
        <taxon>Fungi</taxon>
        <taxon>Dikarya</taxon>
        <taxon>Ascomycota</taxon>
        <taxon>Pezizomycotina</taxon>
        <taxon>Eurotiomycetes</taxon>
        <taxon>Eurotiomycetidae</taxon>
        <taxon>Eurotiales</taxon>
        <taxon>Aspergillaceae</taxon>
        <taxon>Penicillium</taxon>
    </lineage>
</organism>
<dbReference type="OrthoDB" id="4352075at2759"/>
<feature type="signal peptide" evidence="1">
    <location>
        <begin position="1"/>
        <end position="20"/>
    </location>
</feature>
<keyword evidence="3" id="KW-1185">Reference proteome</keyword>
<reference evidence="2" key="2">
    <citation type="journal article" date="2023" name="IMA Fungus">
        <title>Comparative genomic study of the Penicillium genus elucidates a diverse pangenome and 15 lateral gene transfer events.</title>
        <authorList>
            <person name="Petersen C."/>
            <person name="Sorensen T."/>
            <person name="Nielsen M.R."/>
            <person name="Sondergaard T.E."/>
            <person name="Sorensen J.L."/>
            <person name="Fitzpatrick D.A."/>
            <person name="Frisvad J.C."/>
            <person name="Nielsen K.L."/>
        </authorList>
    </citation>
    <scope>NUCLEOTIDE SEQUENCE</scope>
    <source>
        <strain evidence="2">IBT 29864</strain>
    </source>
</reference>
<sequence>MQLTSLLVVSTTLLASQVPAQFIRSMIPNVPTWSASMASHSFQPMVHVHPPMHIAAQPSMRPVARPSSSSSFNTLNLNQGLRQPAAQHQDQTYAIPDGGLAPVDPLQPGSDVAPVLIQKPTGVDEGNSFCIGQCYASKKEAHCAKPYASPLYKSAHNCWMCCFTAGDF</sequence>
<protein>
    <submittedName>
        <fullName evidence="2">Uncharacterized protein</fullName>
    </submittedName>
</protein>
<keyword evidence="1" id="KW-0732">Signal</keyword>
<accession>A0A9W9S2E0</accession>
<evidence type="ECO:0000313" key="2">
    <source>
        <dbReference type="EMBL" id="KAJ5370065.1"/>
    </source>
</evidence>
<proteinExistence type="predicted"/>
<dbReference type="RefSeq" id="XP_056554499.1">
    <property type="nucleotide sequence ID" value="XM_056699086.1"/>
</dbReference>
<evidence type="ECO:0000256" key="1">
    <source>
        <dbReference type="SAM" id="SignalP"/>
    </source>
</evidence>
<comment type="caution">
    <text evidence="2">The sequence shown here is derived from an EMBL/GenBank/DDBJ whole genome shotgun (WGS) entry which is preliminary data.</text>
</comment>
<name>A0A9W9S2E0_9EURO</name>
<feature type="chain" id="PRO_5040972808" evidence="1">
    <location>
        <begin position="21"/>
        <end position="168"/>
    </location>
</feature>
<dbReference type="Proteomes" id="UP001147782">
    <property type="component" value="Unassembled WGS sequence"/>
</dbReference>